<name>A0AAQ3WYT4_PASNO</name>
<keyword evidence="3" id="KW-1185">Reference proteome</keyword>
<dbReference type="AlphaFoldDB" id="A0AAQ3WYT4"/>
<reference evidence="2 3" key="1">
    <citation type="submission" date="2024-02" db="EMBL/GenBank/DDBJ databases">
        <title>High-quality chromosome-scale genome assembly of Pensacola bahiagrass (Paspalum notatum Flugge var. saurae).</title>
        <authorList>
            <person name="Vega J.M."/>
            <person name="Podio M."/>
            <person name="Orjuela J."/>
            <person name="Siena L.A."/>
            <person name="Pessino S.C."/>
            <person name="Combes M.C."/>
            <person name="Mariac C."/>
            <person name="Albertini E."/>
            <person name="Pupilli F."/>
            <person name="Ortiz J.P.A."/>
            <person name="Leblanc O."/>
        </authorList>
    </citation>
    <scope>NUCLEOTIDE SEQUENCE [LARGE SCALE GENOMIC DNA]</scope>
    <source>
        <strain evidence="2">R1</strain>
        <tissue evidence="2">Leaf</tissue>
    </source>
</reference>
<organism evidence="2 3">
    <name type="scientific">Paspalum notatum var. saurae</name>
    <dbReference type="NCBI Taxonomy" id="547442"/>
    <lineage>
        <taxon>Eukaryota</taxon>
        <taxon>Viridiplantae</taxon>
        <taxon>Streptophyta</taxon>
        <taxon>Embryophyta</taxon>
        <taxon>Tracheophyta</taxon>
        <taxon>Spermatophyta</taxon>
        <taxon>Magnoliopsida</taxon>
        <taxon>Liliopsida</taxon>
        <taxon>Poales</taxon>
        <taxon>Poaceae</taxon>
        <taxon>PACMAD clade</taxon>
        <taxon>Panicoideae</taxon>
        <taxon>Andropogonodae</taxon>
        <taxon>Paspaleae</taxon>
        <taxon>Paspalinae</taxon>
        <taxon>Paspalum</taxon>
    </lineage>
</organism>
<feature type="compositionally biased region" description="Low complexity" evidence="1">
    <location>
        <begin position="101"/>
        <end position="110"/>
    </location>
</feature>
<feature type="region of interest" description="Disordered" evidence="1">
    <location>
        <begin position="1"/>
        <end position="200"/>
    </location>
</feature>
<evidence type="ECO:0000313" key="3">
    <source>
        <dbReference type="Proteomes" id="UP001341281"/>
    </source>
</evidence>
<feature type="compositionally biased region" description="Polar residues" evidence="1">
    <location>
        <begin position="1"/>
        <end position="10"/>
    </location>
</feature>
<evidence type="ECO:0000256" key="1">
    <source>
        <dbReference type="SAM" id="MobiDB-lite"/>
    </source>
</evidence>
<feature type="compositionally biased region" description="Basic and acidic residues" evidence="1">
    <location>
        <begin position="121"/>
        <end position="133"/>
    </location>
</feature>
<protein>
    <submittedName>
        <fullName evidence="2">Uncharacterized protein</fullName>
    </submittedName>
</protein>
<dbReference type="Proteomes" id="UP001341281">
    <property type="component" value="Chromosome 06"/>
</dbReference>
<proteinExistence type="predicted"/>
<sequence>MRNSSDSSPPSLVHQRRVPKASKHQEQLRLPITKPTRVTQSPRWTAITQAETGGLLDDAFKKEDDAEAPPPPTKHNLDKVSPEDSSGDLQRDDRRDHGRKAAAAATVVATLRPSQASSPHAVHDAPTLRDPCPRLRQRQSRCHNTSSRPRQRQPSREEELPNRRLQEGITTPSGVAIDGFRQEVQPPPPWTVPNATSRGR</sequence>
<accession>A0AAQ3WYT4</accession>
<feature type="compositionally biased region" description="Polar residues" evidence="1">
    <location>
        <begin position="36"/>
        <end position="51"/>
    </location>
</feature>
<evidence type="ECO:0000313" key="2">
    <source>
        <dbReference type="EMBL" id="WVZ79303.1"/>
    </source>
</evidence>
<dbReference type="EMBL" id="CP144750">
    <property type="protein sequence ID" value="WVZ79303.1"/>
    <property type="molecule type" value="Genomic_DNA"/>
</dbReference>
<gene>
    <name evidence="2" type="ORF">U9M48_026899</name>
</gene>
<feature type="compositionally biased region" description="Basic and acidic residues" evidence="1">
    <location>
        <begin position="154"/>
        <end position="166"/>
    </location>
</feature>